<feature type="domain" description="Glycosyl transferase family 3" evidence="7">
    <location>
        <begin position="77"/>
        <end position="307"/>
    </location>
</feature>
<dbReference type="Gene3D" id="3.40.1030.10">
    <property type="entry name" value="Nucleoside phosphorylase/phosphoribosyltransferase catalytic domain"/>
    <property type="match status" value="1"/>
</dbReference>
<dbReference type="SUPFAM" id="SSF47648">
    <property type="entry name" value="Nucleoside phosphorylase/phosphoribosyltransferase N-terminal domain"/>
    <property type="match status" value="1"/>
</dbReference>
<dbReference type="PROSITE" id="PS00647">
    <property type="entry name" value="THYMID_PHOSPHORYLASE"/>
    <property type="match status" value="1"/>
</dbReference>
<comment type="subunit">
    <text evidence="2">Homodimer.</text>
</comment>
<keyword evidence="5" id="KW-0808">Transferase</keyword>
<comment type="similarity">
    <text evidence="1">Belongs to the thymidine/pyrimidine-nucleoside phosphorylase family.</text>
</comment>
<evidence type="ECO:0000313" key="10">
    <source>
        <dbReference type="Proteomes" id="UP001064896"/>
    </source>
</evidence>
<proteinExistence type="inferred from homology"/>
<evidence type="ECO:0000256" key="2">
    <source>
        <dbReference type="ARBA" id="ARBA00011738"/>
    </source>
</evidence>
<dbReference type="PANTHER" id="PTHR10515:SF0">
    <property type="entry name" value="THYMIDINE PHOSPHORYLASE"/>
    <property type="match status" value="1"/>
</dbReference>
<dbReference type="InterPro" id="IPR000312">
    <property type="entry name" value="Glycosyl_Trfase_fam3"/>
</dbReference>
<dbReference type="InterPro" id="IPR017459">
    <property type="entry name" value="Glycosyl_Trfase_fam3_N_dom"/>
</dbReference>
<evidence type="ECO:0000256" key="4">
    <source>
        <dbReference type="ARBA" id="ARBA00022676"/>
    </source>
</evidence>
<sequence length="429" mass="45839">MWLAQEVIRRKRDGLELAGEDIRRFVEGISDSSLSEGQVAAFAMAVLLKGMSLDERIALTTAMRDSGQVLEWKLPGPVVDKHSTGGVGDLVSLVLAPLLAACGCYVPMISGRGLGHTGGTLDKLESIPGYCTRPDPERLRTVVAEVGCAIIGQTADLAPADKRLYGIRDVTGTVESVDLITASILAKKLAAGLDVLIMDVKSGNGAFMSDPQQADLLARSLVAVANGAGVRTRAVISDMNQPLARSAGNALEVEEALALLKGEVRSPRLWEVTLVLAEETLVAAGLAEDCAQARERLLQAWRDGAALQRFNLMVDALGGPGACIASPGATCPGRRWCTRCMPSAAVSSRRWIPAPSASRWSPWAAVASARRTRSTRRWASARWRCPGKGSETSSRWGWCMLGMPPAPSVQQRPCARPINWAMARHRSPS</sequence>
<dbReference type="NCBIfam" id="NF004490">
    <property type="entry name" value="PRK05820.1"/>
    <property type="match status" value="1"/>
</dbReference>
<keyword evidence="4" id="KW-0328">Glycosyltransferase</keyword>
<evidence type="ECO:0000256" key="1">
    <source>
        <dbReference type="ARBA" id="ARBA00006915"/>
    </source>
</evidence>
<dbReference type="Pfam" id="PF02885">
    <property type="entry name" value="Glycos_trans_3N"/>
    <property type="match status" value="1"/>
</dbReference>
<evidence type="ECO:0000256" key="6">
    <source>
        <dbReference type="ARBA" id="ARBA00048550"/>
    </source>
</evidence>
<dbReference type="InterPro" id="IPR017872">
    <property type="entry name" value="Pyrmidine_PPase_CS"/>
</dbReference>
<gene>
    <name evidence="9" type="ORF">PSm6_12160</name>
</gene>
<dbReference type="InterPro" id="IPR018090">
    <property type="entry name" value="Pyrmidine_PPas_bac/euk"/>
</dbReference>
<feature type="domain" description="Glycosyl transferase family 3 N-terminal" evidence="8">
    <location>
        <begin position="5"/>
        <end position="67"/>
    </location>
</feature>
<dbReference type="InterPro" id="IPR035902">
    <property type="entry name" value="Nuc_phospho_transferase"/>
</dbReference>
<evidence type="ECO:0000256" key="3">
    <source>
        <dbReference type="ARBA" id="ARBA00011892"/>
    </source>
</evidence>
<evidence type="ECO:0000259" key="7">
    <source>
        <dbReference type="Pfam" id="PF00591"/>
    </source>
</evidence>
<comment type="catalytic activity">
    <reaction evidence="6">
        <text>thymidine + phosphate = 2-deoxy-alpha-D-ribose 1-phosphate + thymine</text>
        <dbReference type="Rhea" id="RHEA:16037"/>
        <dbReference type="ChEBI" id="CHEBI:17748"/>
        <dbReference type="ChEBI" id="CHEBI:17821"/>
        <dbReference type="ChEBI" id="CHEBI:43474"/>
        <dbReference type="ChEBI" id="CHEBI:57259"/>
        <dbReference type="EC" id="2.4.2.4"/>
    </reaction>
</comment>
<evidence type="ECO:0000256" key="5">
    <source>
        <dbReference type="ARBA" id="ARBA00022679"/>
    </source>
</evidence>
<dbReference type="Proteomes" id="UP001064896">
    <property type="component" value="Chromosome"/>
</dbReference>
<dbReference type="EMBL" id="AP023081">
    <property type="protein sequence ID" value="BCD84809.1"/>
    <property type="molecule type" value="Genomic_DNA"/>
</dbReference>
<dbReference type="Gene3D" id="1.20.970.10">
    <property type="entry name" value="Transferase, Pyrimidine Nucleoside Phosphorylase, Chain C"/>
    <property type="match status" value="1"/>
</dbReference>
<dbReference type="InterPro" id="IPR036320">
    <property type="entry name" value="Glycosyl_Trfase_fam3_N_dom_sf"/>
</dbReference>
<dbReference type="SUPFAM" id="SSF52418">
    <property type="entry name" value="Nucleoside phosphorylase/phosphoribosyltransferase catalytic domain"/>
    <property type="match status" value="1"/>
</dbReference>
<dbReference type="EC" id="2.4.2.4" evidence="3"/>
<name>A0ABM7L5G3_9PSED</name>
<reference evidence="9" key="1">
    <citation type="submission" date="2020-05" db="EMBL/GenBank/DDBJ databases">
        <title>Complete genome sequence of Pseudomonas sp. Sm006.</title>
        <authorList>
            <person name="Takeuchi K."/>
            <person name="Someya N."/>
        </authorList>
    </citation>
    <scope>NUCLEOTIDE SEQUENCE</scope>
    <source>
        <strain evidence="9">Sm006</strain>
    </source>
</reference>
<organism evidence="9 10">
    <name type="scientific">Pseudomonas solani</name>
    <dbReference type="NCBI Taxonomy" id="2731552"/>
    <lineage>
        <taxon>Bacteria</taxon>
        <taxon>Pseudomonadati</taxon>
        <taxon>Pseudomonadota</taxon>
        <taxon>Gammaproteobacteria</taxon>
        <taxon>Pseudomonadales</taxon>
        <taxon>Pseudomonadaceae</taxon>
        <taxon>Pseudomonas</taxon>
    </lineage>
</organism>
<dbReference type="PANTHER" id="PTHR10515">
    <property type="entry name" value="THYMIDINE PHOSPHORYLASE"/>
    <property type="match status" value="1"/>
</dbReference>
<evidence type="ECO:0000259" key="8">
    <source>
        <dbReference type="Pfam" id="PF02885"/>
    </source>
</evidence>
<evidence type="ECO:0000313" key="9">
    <source>
        <dbReference type="EMBL" id="BCD84809.1"/>
    </source>
</evidence>
<dbReference type="Pfam" id="PF00591">
    <property type="entry name" value="Glycos_transf_3"/>
    <property type="match status" value="1"/>
</dbReference>
<dbReference type="InterPro" id="IPR000053">
    <property type="entry name" value="Thymidine/pyrmidine_PPase"/>
</dbReference>
<protein>
    <recommendedName>
        <fullName evidence="3">thymidine phosphorylase</fullName>
        <ecNumber evidence="3">2.4.2.4</ecNumber>
    </recommendedName>
</protein>
<dbReference type="NCBIfam" id="TIGR02644">
    <property type="entry name" value="Y_phosphoryl"/>
    <property type="match status" value="1"/>
</dbReference>
<accession>A0ABM7L5G3</accession>
<keyword evidence="10" id="KW-1185">Reference proteome</keyword>